<dbReference type="InterPro" id="IPR000086">
    <property type="entry name" value="NUDIX_hydrolase_dom"/>
</dbReference>
<dbReference type="PANTHER" id="PTHR23422:SF9">
    <property type="entry name" value="ZN-DEPENDENT HYDROLASE"/>
    <property type="match status" value="1"/>
</dbReference>
<evidence type="ECO:0000256" key="2">
    <source>
        <dbReference type="ARBA" id="ARBA00022801"/>
    </source>
</evidence>
<dbReference type="SUPFAM" id="SSF55811">
    <property type="entry name" value="Nudix"/>
    <property type="match status" value="2"/>
</dbReference>
<reference evidence="5" key="1">
    <citation type="submission" date="2022-02" db="EMBL/GenBank/DDBJ databases">
        <authorList>
            <person name="Henning P.M."/>
            <person name="McCubbin A.G."/>
            <person name="Shore J.S."/>
        </authorList>
    </citation>
    <scope>NUCLEOTIDE SEQUENCE</scope>
    <source>
        <strain evidence="5">F60SS</strain>
        <tissue evidence="5">Leaves</tissue>
    </source>
</reference>
<dbReference type="Gene3D" id="3.30.540.30">
    <property type="match status" value="1"/>
</dbReference>
<evidence type="ECO:0000256" key="1">
    <source>
        <dbReference type="ARBA" id="ARBA00022723"/>
    </source>
</evidence>
<dbReference type="PANTHER" id="PTHR23422">
    <property type="entry name" value="DIPEPTIDYL PEPTIDASE III-RELATED"/>
    <property type="match status" value="1"/>
</dbReference>
<dbReference type="AlphaFoldDB" id="A0A9Q0FGW6"/>
<comment type="caution">
    <text evidence="5">The sequence shown here is derived from an EMBL/GenBank/DDBJ whole genome shotgun (WGS) entry which is preliminary data.</text>
</comment>
<keyword evidence="2 5" id="KW-0378">Hydrolase</keyword>
<dbReference type="GO" id="GO:0008239">
    <property type="term" value="F:dipeptidyl-peptidase activity"/>
    <property type="evidence" value="ECO:0007669"/>
    <property type="project" value="TreeGrafter"/>
</dbReference>
<keyword evidence="6" id="KW-1185">Reference proteome</keyword>
<evidence type="ECO:0000259" key="4">
    <source>
        <dbReference type="PROSITE" id="PS51462"/>
    </source>
</evidence>
<proteinExistence type="predicted"/>
<sequence>RRREASQQEEAKKEGGDARERRRAERRRKERKTPRLLLVVSRGLLRRRRVAEREAGCRRRDGALQQGGKQGGEKEMMVVASVVVRVVGGGRRVNGGDEEEEMMRNKRGRVEFIIEATGKYGTRMLQGDIEGRFKQKRSLIHQDGDYHKVVYVLLLAESTQQLLLQRRADRKDSYPGLWDVSCGGHVLAGDSSLVTAMREVHEELGVALPKDDFEFIFVYLRRHVLNGGTYINNEIGDVYLVTTADPIPLEAFTLQESEVSDVKYIDYEEYRSLLAKDDPSYVPYAVDGQFGQLFDIIKKRSHVLRDGDYHKAVYVLLFAETTQQLLLRRRADSNDDSFPALWDVSGGGPALAGTSSLVTARKDLHEKLGVALPKDAFESIFVNLPRRNVLNDGTYINNELGDVYLVTIVDPIPLEAFTLQGSEVSDVKYIDYEEYRSLLAKADPGYVPYDVGGQYGQLFYIIKKRYTANPIARSLTLEKQIRRYAPVVLDAEVLTGLSDGDKEALVLIVKAAKLLDEIFYHQVWCSNPALRDWLKEHADASEVDKLKWKYYLINKCPWSTLDENEAFLTTADSSIKLIPEATKSVHGWKGVEYKAAFPMLKPPGANFYPSDMEKMEFEFWKNSLGENGQHDATSFFTVIKRRSESELDSSLTNCRNNCTDHLLGGHDLYSVPYSKEYNHFLAEAAQVLHKAGELVSSPSLKRLLHSKADAFLSNDYYDSDIAWMELDSKLDITIGPYETYKDAIFGYKATFEAFIGIRDDKATAQLKLFGDNLQVLEEKLPMDSAYKSKNVNAAPIRVIQLIYNAGDVAGTQPVAFNLPNDERIVKERGTSMVMLKNVSEAKFKHILLPIADACISKEQKEFVEFESFFTHIICHECCHGIGPHTITVPNGQTSTVRKELQELHSALEEAKADVVGLWALKFLISQDLLPKKLVQSMYVSILAGCFRSVRFGLKHAHGKGQALQFNWLFEKGAYVLNPDETFSVDFSKVEEAVESLSREILTIQAKGDKAAASSLFDRYCKITQPLTLALKKLENVQVPVDIAASFPIEAELAD</sequence>
<evidence type="ECO:0000256" key="3">
    <source>
        <dbReference type="SAM" id="MobiDB-lite"/>
    </source>
</evidence>
<feature type="domain" description="Nudix hydrolase" evidence="4">
    <location>
        <begin position="145"/>
        <end position="287"/>
    </location>
</feature>
<feature type="domain" description="Nudix hydrolase" evidence="4">
    <location>
        <begin position="308"/>
        <end position="452"/>
    </location>
</feature>
<dbReference type="GO" id="GO:0046872">
    <property type="term" value="F:metal ion binding"/>
    <property type="evidence" value="ECO:0007669"/>
    <property type="project" value="UniProtKB-KW"/>
</dbReference>
<dbReference type="GO" id="GO:0005737">
    <property type="term" value="C:cytoplasm"/>
    <property type="evidence" value="ECO:0007669"/>
    <property type="project" value="TreeGrafter"/>
</dbReference>
<feature type="non-terminal residue" evidence="5">
    <location>
        <position position="1"/>
    </location>
</feature>
<feature type="compositionally biased region" description="Basic and acidic residues" evidence="3">
    <location>
        <begin position="1"/>
        <end position="23"/>
    </location>
</feature>
<dbReference type="EMBL" id="JAKUCV010005419">
    <property type="protein sequence ID" value="KAJ4831266.1"/>
    <property type="molecule type" value="Genomic_DNA"/>
</dbReference>
<organism evidence="5 6">
    <name type="scientific">Turnera subulata</name>
    <dbReference type="NCBI Taxonomy" id="218843"/>
    <lineage>
        <taxon>Eukaryota</taxon>
        <taxon>Viridiplantae</taxon>
        <taxon>Streptophyta</taxon>
        <taxon>Embryophyta</taxon>
        <taxon>Tracheophyta</taxon>
        <taxon>Spermatophyta</taxon>
        <taxon>Magnoliopsida</taxon>
        <taxon>eudicotyledons</taxon>
        <taxon>Gunneridae</taxon>
        <taxon>Pentapetalae</taxon>
        <taxon>rosids</taxon>
        <taxon>fabids</taxon>
        <taxon>Malpighiales</taxon>
        <taxon>Passifloraceae</taxon>
        <taxon>Turnera</taxon>
    </lineage>
</organism>
<reference evidence="5" key="2">
    <citation type="journal article" date="2023" name="Plants (Basel)">
        <title>Annotation of the Turnera subulata (Passifloraceae) Draft Genome Reveals the S-Locus Evolved after the Divergence of Turneroideae from Passifloroideae in a Stepwise Manner.</title>
        <authorList>
            <person name="Henning P.M."/>
            <person name="Roalson E.H."/>
            <person name="Mir W."/>
            <person name="McCubbin A.G."/>
            <person name="Shore J.S."/>
        </authorList>
    </citation>
    <scope>NUCLEOTIDE SEQUENCE</scope>
    <source>
        <strain evidence="5">F60SS</strain>
    </source>
</reference>
<dbReference type="Proteomes" id="UP001141552">
    <property type="component" value="Unassembled WGS sequence"/>
</dbReference>
<accession>A0A9Q0FGW6</accession>
<dbReference type="Gene3D" id="3.90.79.10">
    <property type="entry name" value="Nucleoside Triphosphate Pyrophosphohydrolase"/>
    <property type="match status" value="2"/>
</dbReference>
<evidence type="ECO:0000313" key="5">
    <source>
        <dbReference type="EMBL" id="KAJ4831266.1"/>
    </source>
</evidence>
<evidence type="ECO:0000313" key="6">
    <source>
        <dbReference type="Proteomes" id="UP001141552"/>
    </source>
</evidence>
<dbReference type="PROSITE" id="PS51462">
    <property type="entry name" value="NUDIX"/>
    <property type="match status" value="2"/>
</dbReference>
<feature type="region of interest" description="Disordered" evidence="3">
    <location>
        <begin position="1"/>
        <end position="30"/>
    </location>
</feature>
<keyword evidence="1" id="KW-0479">Metal-binding</keyword>
<protein>
    <submittedName>
        <fullName evidence="5">Nudix hydrolase 3</fullName>
    </submittedName>
</protein>
<dbReference type="Pfam" id="PF00293">
    <property type="entry name" value="NUDIX"/>
    <property type="match status" value="1"/>
</dbReference>
<gene>
    <name evidence="5" type="primary">NUDT3_2</name>
    <name evidence="5" type="ORF">Tsubulata_007401</name>
</gene>
<dbReference type="OrthoDB" id="510307at2759"/>
<dbReference type="InterPro" id="IPR039461">
    <property type="entry name" value="Peptidase_M49"/>
</dbReference>
<dbReference type="Pfam" id="PF03571">
    <property type="entry name" value="Peptidase_M49"/>
    <property type="match status" value="1"/>
</dbReference>
<dbReference type="CDD" id="cd04692">
    <property type="entry name" value="NUDIX_Hydrolase"/>
    <property type="match status" value="2"/>
</dbReference>
<dbReference type="InterPro" id="IPR015797">
    <property type="entry name" value="NUDIX_hydrolase-like_dom_sf"/>
</dbReference>
<name>A0A9Q0FGW6_9ROSI</name>